<organism evidence="1 2">
    <name type="scientific">Actinokineospora spheciospongiae</name>
    <dbReference type="NCBI Taxonomy" id="909613"/>
    <lineage>
        <taxon>Bacteria</taxon>
        <taxon>Bacillati</taxon>
        <taxon>Actinomycetota</taxon>
        <taxon>Actinomycetes</taxon>
        <taxon>Pseudonocardiales</taxon>
        <taxon>Pseudonocardiaceae</taxon>
        <taxon>Actinokineospora</taxon>
    </lineage>
</organism>
<evidence type="ECO:0000313" key="1">
    <source>
        <dbReference type="EMBL" id="EWC58479.1"/>
    </source>
</evidence>
<gene>
    <name evidence="1" type="ORF">UO65_6371</name>
</gene>
<name>W7IWS2_9PSEU</name>
<accession>W7IWS2</accession>
<keyword evidence="2" id="KW-1185">Reference proteome</keyword>
<evidence type="ECO:0000313" key="2">
    <source>
        <dbReference type="Proteomes" id="UP000019277"/>
    </source>
</evidence>
<dbReference type="eggNOG" id="COG3209">
    <property type="taxonomic scope" value="Bacteria"/>
</dbReference>
<dbReference type="OrthoDB" id="5069709at2"/>
<dbReference type="Proteomes" id="UP000019277">
    <property type="component" value="Unassembled WGS sequence"/>
</dbReference>
<accession>A0A8E2X076</accession>
<dbReference type="STRING" id="909613.UO65_6371"/>
<protein>
    <submittedName>
        <fullName evidence="1">Putative Rhs protein</fullName>
    </submittedName>
</protein>
<dbReference type="AlphaFoldDB" id="W7IWS2"/>
<dbReference type="PATRIC" id="fig|909613.9.peg.6368"/>
<reference evidence="1 2" key="1">
    <citation type="journal article" date="2014" name="Genome Announc.">
        <title>Draft Genome Sequence of the Antitrypanosomally Active Sponge-Associated Bacterium Actinokineospora sp. Strain EG49.</title>
        <authorList>
            <person name="Harjes J."/>
            <person name="Ryu T."/>
            <person name="Abdelmohsen U.R."/>
            <person name="Moitinho-Silva L."/>
            <person name="Horn H."/>
            <person name="Ravasi T."/>
            <person name="Hentschel U."/>
        </authorList>
    </citation>
    <scope>NUCLEOTIDE SEQUENCE [LARGE SCALE GENOMIC DNA]</scope>
    <source>
        <strain evidence="1 2">EG49</strain>
    </source>
</reference>
<comment type="caution">
    <text evidence="1">The sequence shown here is derived from an EMBL/GenBank/DDBJ whole genome shotgun (WGS) entry which is preliminary data.</text>
</comment>
<dbReference type="Gene3D" id="1.10.287.1060">
    <property type="entry name" value="ESAT-6-like"/>
    <property type="match status" value="1"/>
</dbReference>
<dbReference type="EMBL" id="AYXG01000241">
    <property type="protein sequence ID" value="EWC58479.1"/>
    <property type="molecule type" value="Genomic_DNA"/>
</dbReference>
<proteinExistence type="predicted"/>
<sequence>MVDVDNRSDNPLIDQRSDLRENYLQDWNPVENVGLPSADGGPGFMAGITAFEAGWAIAEGIDKGDWKLALSGLAAGALDVAGAALDPIAYVAGQLFSWMLEHIEPARAALHALSGNPDMVKGYAQSWTNVEQQMLSVAQDYRDAAAGEAPGWTGQAASAYRDKAAETAGVCGGVAGAAHGIATLTQGMAEVVNGVRTAVRDVLSAIAGSLVSWAIEIAASLGTATPLVVAQATSKIAQVVSTVARTIAKLDTVLGAAITALVALRDLLDGLLRQLNALEQGR</sequence>
<dbReference type="RefSeq" id="WP_035290039.1">
    <property type="nucleotide sequence ID" value="NZ_AYXG01000241.1"/>
</dbReference>